<evidence type="ECO:0000313" key="2">
    <source>
        <dbReference type="Proteomes" id="UP000014568"/>
    </source>
</evidence>
<dbReference type="AlphaFoldDB" id="S3MT23"/>
<comment type="caution">
    <text evidence="1">The sequence shown here is derived from an EMBL/GenBank/DDBJ whole genome shotgun (WGS) entry which is preliminary data.</text>
</comment>
<dbReference type="Proteomes" id="UP000014568">
    <property type="component" value="Unassembled WGS sequence"/>
</dbReference>
<sequence>MTHQFNIKSTICGVSLSEFKYIAATPPLHEAICRRLSGDHFEIIESRVEGNVYILRQVFHADVKMPQFAKKLLKDAFLVRRQDTSNIEQLTSTIRLKSNVPFHASCQRIVTGDAKQILVQSDWTLHIKAPFFRGMLERHAEAELRRYSEIEMTILEDELKRACLSLRS</sequence>
<evidence type="ECO:0008006" key="3">
    <source>
        <dbReference type="Google" id="ProtNLM"/>
    </source>
</evidence>
<keyword evidence="2" id="KW-1185">Reference proteome</keyword>
<protein>
    <recommendedName>
        <fullName evidence="3">Ribosome association toxin RatA</fullName>
    </recommendedName>
</protein>
<dbReference type="OrthoDB" id="7062407at2"/>
<dbReference type="RefSeq" id="WP_016657133.1">
    <property type="nucleotide sequence ID" value="NZ_KE340354.1"/>
</dbReference>
<organism evidence="1 2">
    <name type="scientific">Acinetobacter rudis CIP 110305</name>
    <dbReference type="NCBI Taxonomy" id="421052"/>
    <lineage>
        <taxon>Bacteria</taxon>
        <taxon>Pseudomonadati</taxon>
        <taxon>Pseudomonadota</taxon>
        <taxon>Gammaproteobacteria</taxon>
        <taxon>Moraxellales</taxon>
        <taxon>Moraxellaceae</taxon>
        <taxon>Acinetobacter</taxon>
    </lineage>
</organism>
<name>S3MT23_9GAMM</name>
<dbReference type="PATRIC" id="fig|421052.3.peg.2684"/>
<reference evidence="1 2" key="1">
    <citation type="submission" date="2013-06" db="EMBL/GenBank/DDBJ databases">
        <title>The Genome Sequence of Acinetobacter rudis CIP 110305.</title>
        <authorList>
            <consortium name="The Broad Institute Genome Sequencing Platform"/>
            <consortium name="The Broad Institute Genome Sequencing Center for Infectious Disease"/>
            <person name="Cerqueira G."/>
            <person name="Feldgarden M."/>
            <person name="Courvalin P."/>
            <person name="Perichon B."/>
            <person name="Grillot-Courvalin C."/>
            <person name="Clermont D."/>
            <person name="Rocha E."/>
            <person name="Yoon E.-J."/>
            <person name="Nemec A."/>
            <person name="Young S.K."/>
            <person name="Zeng Q."/>
            <person name="Gargeya S."/>
            <person name="Fitzgerald M."/>
            <person name="Abouelleil A."/>
            <person name="Alvarado L."/>
            <person name="Berlin A.M."/>
            <person name="Chapman S.B."/>
            <person name="Dewar J."/>
            <person name="Goldberg J."/>
            <person name="Griggs A."/>
            <person name="Gujja S."/>
            <person name="Hansen M."/>
            <person name="Howarth C."/>
            <person name="Imamovic A."/>
            <person name="Larimer J."/>
            <person name="McCowan C."/>
            <person name="Murphy C."/>
            <person name="Pearson M."/>
            <person name="Priest M."/>
            <person name="Roberts A."/>
            <person name="Saif S."/>
            <person name="Shea T."/>
            <person name="Sykes S."/>
            <person name="Wortman J."/>
            <person name="Nusbaum C."/>
            <person name="Birren B."/>
        </authorList>
    </citation>
    <scope>NUCLEOTIDE SEQUENCE [LARGE SCALE GENOMIC DNA]</scope>
    <source>
        <strain evidence="1 2">CIP 110305</strain>
    </source>
</reference>
<evidence type="ECO:0000313" key="1">
    <source>
        <dbReference type="EMBL" id="EPF70985.1"/>
    </source>
</evidence>
<dbReference type="eggNOG" id="COG3832">
    <property type="taxonomic scope" value="Bacteria"/>
</dbReference>
<dbReference type="STRING" id="632955.GCA_000829675_01857"/>
<accession>S3MT23</accession>
<gene>
    <name evidence="1" type="ORF">F945_02748</name>
</gene>
<dbReference type="EMBL" id="ATGI01000034">
    <property type="protein sequence ID" value="EPF70985.1"/>
    <property type="molecule type" value="Genomic_DNA"/>
</dbReference>
<dbReference type="HOGENOM" id="CLU_1607337_0_0_6"/>
<proteinExistence type="predicted"/>